<dbReference type="Gene3D" id="3.40.1350.10">
    <property type="match status" value="1"/>
</dbReference>
<dbReference type="InterPro" id="IPR011856">
    <property type="entry name" value="tRNA_endonuc-like_dom_sf"/>
</dbReference>
<keyword evidence="3" id="KW-0378">Hydrolase</keyword>
<organism evidence="3 4">
    <name type="scientific">Paenibacillus tianmuensis</name>
    <dbReference type="NCBI Taxonomy" id="624147"/>
    <lineage>
        <taxon>Bacteria</taxon>
        <taxon>Bacillati</taxon>
        <taxon>Bacillota</taxon>
        <taxon>Bacilli</taxon>
        <taxon>Bacillales</taxon>
        <taxon>Paenibacillaceae</taxon>
        <taxon>Paenibacillus</taxon>
    </lineage>
</organism>
<dbReference type="CDD" id="cd22362">
    <property type="entry name" value="TnsA_endonuclease-like"/>
    <property type="match status" value="1"/>
</dbReference>
<dbReference type="AlphaFoldDB" id="A0A1G4TR54"/>
<accession>A0A1G4TR54</accession>
<dbReference type="STRING" id="624147.SAMN04487970_10605"/>
<keyword evidence="4" id="KW-1185">Reference proteome</keyword>
<name>A0A1G4TR54_9BACL</name>
<dbReference type="Pfam" id="PF08721">
    <property type="entry name" value="Tn7_Tnp_TnsA_C"/>
    <property type="match status" value="1"/>
</dbReference>
<dbReference type="InterPro" id="IPR011335">
    <property type="entry name" value="Restrct_endonuc-II-like"/>
</dbReference>
<dbReference type="InterPro" id="IPR036388">
    <property type="entry name" value="WH-like_DNA-bd_sf"/>
</dbReference>
<sequence>MIRKGQPQWKVEQRRLKEGRGQGHGVDYQPYIKTYDFSSKGVRTRSLGWKTGRHHHFLSRDEYHYFLTLEFSDRVVNIREQYPLLPKERTIEIAKELNVSHPSDDNGDPVVMTTDFNITVLGEHRPEDLQDVIRTLKPTSQLTQNMLEKFEIERKYFEEKGIDWGIVLDEQKPPNLIYNLDWLYDGYHLSAKPHLKQENVNFIAPYLFNAINSNEDSFINICLSLDSEFGFIPGSCLFIVKHMLANRIWVTDLYIDKITNQSNLQLQLVE</sequence>
<dbReference type="SUPFAM" id="SSF52980">
    <property type="entry name" value="Restriction endonuclease-like"/>
    <property type="match status" value="1"/>
</dbReference>
<protein>
    <submittedName>
        <fullName evidence="3">TnsA endonuclease C terminal</fullName>
    </submittedName>
</protein>
<dbReference type="GO" id="GO:0004519">
    <property type="term" value="F:endonuclease activity"/>
    <property type="evidence" value="ECO:0007669"/>
    <property type="project" value="UniProtKB-KW"/>
</dbReference>
<feature type="domain" description="TnsA endonuclease N-terminal" evidence="2">
    <location>
        <begin position="72"/>
        <end position="167"/>
    </location>
</feature>
<dbReference type="InterPro" id="IPR014833">
    <property type="entry name" value="TnsA_N"/>
</dbReference>
<feature type="domain" description="TnsA endonuclease C-terminal" evidence="1">
    <location>
        <begin position="176"/>
        <end position="253"/>
    </location>
</feature>
<dbReference type="InterPro" id="IPR014832">
    <property type="entry name" value="TnsA_C"/>
</dbReference>
<dbReference type="EMBL" id="FMTT01000060">
    <property type="protein sequence ID" value="SCW83109.1"/>
    <property type="molecule type" value="Genomic_DNA"/>
</dbReference>
<evidence type="ECO:0000313" key="4">
    <source>
        <dbReference type="Proteomes" id="UP000198601"/>
    </source>
</evidence>
<keyword evidence="3" id="KW-0540">Nuclease</keyword>
<proteinExistence type="predicted"/>
<dbReference type="Proteomes" id="UP000198601">
    <property type="component" value="Unassembled WGS sequence"/>
</dbReference>
<dbReference type="GO" id="GO:0003676">
    <property type="term" value="F:nucleic acid binding"/>
    <property type="evidence" value="ECO:0007669"/>
    <property type="project" value="InterPro"/>
</dbReference>
<dbReference type="Pfam" id="PF08722">
    <property type="entry name" value="Tn7_TnsA-like_N"/>
    <property type="match status" value="1"/>
</dbReference>
<keyword evidence="3" id="KW-0255">Endonuclease</keyword>
<gene>
    <name evidence="3" type="ORF">SAMN04487970_10605</name>
</gene>
<evidence type="ECO:0000313" key="3">
    <source>
        <dbReference type="EMBL" id="SCW83109.1"/>
    </source>
</evidence>
<evidence type="ECO:0000259" key="1">
    <source>
        <dbReference type="Pfam" id="PF08721"/>
    </source>
</evidence>
<dbReference type="Gene3D" id="1.10.10.10">
    <property type="entry name" value="Winged helix-like DNA-binding domain superfamily/Winged helix DNA-binding domain"/>
    <property type="match status" value="1"/>
</dbReference>
<dbReference type="RefSeq" id="WP_090676386.1">
    <property type="nucleotide sequence ID" value="NZ_FMTT01000060.1"/>
</dbReference>
<reference evidence="4" key="1">
    <citation type="submission" date="2016-10" db="EMBL/GenBank/DDBJ databases">
        <authorList>
            <person name="Varghese N."/>
            <person name="Submissions S."/>
        </authorList>
    </citation>
    <scope>NUCLEOTIDE SEQUENCE [LARGE SCALE GENOMIC DNA]</scope>
    <source>
        <strain evidence="4">CGMCC 1.8946</strain>
    </source>
</reference>
<evidence type="ECO:0000259" key="2">
    <source>
        <dbReference type="Pfam" id="PF08722"/>
    </source>
</evidence>
<dbReference type="OrthoDB" id="5291587at2"/>